<dbReference type="Proteomes" id="UP000515514">
    <property type="component" value="Chromosome"/>
</dbReference>
<gene>
    <name evidence="2" type="ORF">ALE3EI_1646</name>
</gene>
<proteinExistence type="predicted"/>
<accession>A0A7G8PV32</accession>
<dbReference type="SMART" id="SM00867">
    <property type="entry name" value="YceI"/>
    <property type="match status" value="1"/>
</dbReference>
<keyword evidence="3" id="KW-1185">Reference proteome</keyword>
<dbReference type="EMBL" id="CP052909">
    <property type="protein sequence ID" value="QNJ98198.1"/>
    <property type="molecule type" value="Genomic_DNA"/>
</dbReference>
<sequence>MKTIINSILIMSVVMGSTAFTIADKEKKVVTESTINWKGKKILGSHTGTVTLTEGYLEMDGDQLVGGKFVVDMTSITVTDLKDKNKAKLEGHLKSDDFFGVENHPTSTLIIKKATKVGTTYEVSANMTIKGITNPLNFVLEMGQTGARASVVIDRMQYNVQFGSGSISDKLADNAISDNFELDVMMKF</sequence>
<dbReference type="RefSeq" id="WP_186987811.1">
    <property type="nucleotide sequence ID" value="NZ_CP052909.1"/>
</dbReference>
<name>A0A7G8PV32_9FLAO</name>
<dbReference type="AlphaFoldDB" id="A0A7G8PV32"/>
<evidence type="ECO:0000313" key="3">
    <source>
        <dbReference type="Proteomes" id="UP000515514"/>
    </source>
</evidence>
<dbReference type="Gene3D" id="2.40.128.110">
    <property type="entry name" value="Lipid/polyisoprenoid-binding, YceI-like"/>
    <property type="match status" value="1"/>
</dbReference>
<dbReference type="PANTHER" id="PTHR34406">
    <property type="entry name" value="PROTEIN YCEI"/>
    <property type="match status" value="1"/>
</dbReference>
<reference evidence="2 3" key="1">
    <citation type="submission" date="2020-04" db="EMBL/GenBank/DDBJ databases">
        <title>Genome sequence of Altibacter aquimarinus strain ALE3EI.</title>
        <authorList>
            <person name="Oh H.-M."/>
            <person name="Jang D."/>
        </authorList>
    </citation>
    <scope>NUCLEOTIDE SEQUENCE [LARGE SCALE GENOMIC DNA]</scope>
    <source>
        <strain evidence="2 3">ALE3EI</strain>
    </source>
</reference>
<protein>
    <submittedName>
        <fullName evidence="2">Lipid-binding protein</fullName>
    </submittedName>
</protein>
<dbReference type="InterPro" id="IPR036761">
    <property type="entry name" value="TTHA0802/YceI-like_sf"/>
</dbReference>
<organism evidence="2 3">
    <name type="scientific">Constantimarinum furrinae</name>
    <dbReference type="NCBI Taxonomy" id="2562285"/>
    <lineage>
        <taxon>Bacteria</taxon>
        <taxon>Pseudomonadati</taxon>
        <taxon>Bacteroidota</taxon>
        <taxon>Flavobacteriia</taxon>
        <taxon>Flavobacteriales</taxon>
        <taxon>Flavobacteriaceae</taxon>
        <taxon>Altibacter/Constantimarinum group</taxon>
        <taxon>Constantimarinum</taxon>
    </lineage>
</organism>
<dbReference type="InterPro" id="IPR007372">
    <property type="entry name" value="Lipid/polyisoprenoid-bd_YceI"/>
</dbReference>
<evidence type="ECO:0000313" key="2">
    <source>
        <dbReference type="EMBL" id="QNJ98198.1"/>
    </source>
</evidence>
<feature type="domain" description="Lipid/polyisoprenoid-binding YceI-like" evidence="1">
    <location>
        <begin position="26"/>
        <end position="187"/>
    </location>
</feature>
<dbReference type="Pfam" id="PF04264">
    <property type="entry name" value="YceI"/>
    <property type="match status" value="1"/>
</dbReference>
<dbReference type="PANTHER" id="PTHR34406:SF1">
    <property type="entry name" value="PROTEIN YCEI"/>
    <property type="match status" value="1"/>
</dbReference>
<dbReference type="SUPFAM" id="SSF101874">
    <property type="entry name" value="YceI-like"/>
    <property type="match status" value="1"/>
</dbReference>
<evidence type="ECO:0000259" key="1">
    <source>
        <dbReference type="SMART" id="SM00867"/>
    </source>
</evidence>
<dbReference type="KEGG" id="alti:ALE3EI_1646"/>